<keyword evidence="5 6" id="KW-0472">Membrane</keyword>
<evidence type="ECO:0000256" key="5">
    <source>
        <dbReference type="ARBA" id="ARBA00023136"/>
    </source>
</evidence>
<keyword evidence="3 6" id="KW-0812">Transmembrane</keyword>
<dbReference type="GO" id="GO:0015920">
    <property type="term" value="P:lipopolysaccharide transport"/>
    <property type="evidence" value="ECO:0007669"/>
    <property type="project" value="TreeGrafter"/>
</dbReference>
<protein>
    <submittedName>
        <fullName evidence="7">Permease YjgP/YjgQ family protein</fullName>
    </submittedName>
</protein>
<dbReference type="OrthoDB" id="9792188at2"/>
<dbReference type="NCBIfam" id="TIGR04407">
    <property type="entry name" value="LptF_YjgP"/>
    <property type="match status" value="1"/>
</dbReference>
<feature type="transmembrane region" description="Helical" evidence="6">
    <location>
        <begin position="12"/>
        <end position="35"/>
    </location>
</feature>
<dbReference type="KEGG" id="dbr:Deba_1283"/>
<proteinExistence type="predicted"/>
<feature type="transmembrane region" description="Helical" evidence="6">
    <location>
        <begin position="102"/>
        <end position="125"/>
    </location>
</feature>
<accession>E1QG41</accession>
<dbReference type="InterPro" id="IPR030922">
    <property type="entry name" value="LptF"/>
</dbReference>
<evidence type="ECO:0000256" key="3">
    <source>
        <dbReference type="ARBA" id="ARBA00022692"/>
    </source>
</evidence>
<organism evidence="7 8">
    <name type="scientific">Desulfarculus baarsii (strain ATCC 33931 / DSM 2075 / LMG 7858 / VKM B-1802 / 2st14)</name>
    <dbReference type="NCBI Taxonomy" id="644282"/>
    <lineage>
        <taxon>Bacteria</taxon>
        <taxon>Pseudomonadati</taxon>
        <taxon>Thermodesulfobacteriota</taxon>
        <taxon>Desulfarculia</taxon>
        <taxon>Desulfarculales</taxon>
        <taxon>Desulfarculaceae</taxon>
        <taxon>Desulfarculus</taxon>
    </lineage>
</organism>
<feature type="transmembrane region" description="Helical" evidence="6">
    <location>
        <begin position="339"/>
        <end position="360"/>
    </location>
</feature>
<dbReference type="AlphaFoldDB" id="E1QG41"/>
<keyword evidence="4 6" id="KW-1133">Transmembrane helix</keyword>
<evidence type="ECO:0000313" key="8">
    <source>
        <dbReference type="Proteomes" id="UP000009047"/>
    </source>
</evidence>
<evidence type="ECO:0000256" key="6">
    <source>
        <dbReference type="SAM" id="Phobius"/>
    </source>
</evidence>
<sequence>MFRPRIIHRYLLREMIGPFFISLGVFTFMLLIAKIMELTDLVVSRGVGLDVVGRLLLYTLPYFFVFTIPMATLLGVLLAFLRMSGDMEVVALKAAGVSPYAFLPPVAVLAICAWLVTSALAFWGLPWGNHRFENLVFQVAKAQTDLALKERVFMDTFPGMVIYISRLPGQGQMTDLFIVDEREKGRHHTIVAKRGKIFPANNDRLILRLYDGTIHSVGQNLRSAQTAAFVTYDIAVDASTLSAAHQRTTKHEKEMYFGELLAEMDKLPADSMQHYLIEMEMHKKFSVPFACLVMALIGLPLGMHSRGGRSWGVAIALVVFLGYYLMLSAAWSFGKTGDYPPIVGMWAPNLLLGALAVELFRREVKEKPLAILDVLGGLPVIIQRLLGAKLADRGAER</sequence>
<keyword evidence="2" id="KW-1003">Cell membrane</keyword>
<gene>
    <name evidence="7" type="ordered locus">Deba_1283</name>
</gene>
<dbReference type="Pfam" id="PF03739">
    <property type="entry name" value="LptF_LptG"/>
    <property type="match status" value="1"/>
</dbReference>
<dbReference type="InterPro" id="IPR005495">
    <property type="entry name" value="LptG/LptF_permease"/>
</dbReference>
<dbReference type="eggNOG" id="COG0795">
    <property type="taxonomic scope" value="Bacteria"/>
</dbReference>
<dbReference type="Proteomes" id="UP000009047">
    <property type="component" value="Chromosome"/>
</dbReference>
<feature type="transmembrane region" description="Helical" evidence="6">
    <location>
        <begin position="55"/>
        <end position="81"/>
    </location>
</feature>
<reference evidence="7 8" key="1">
    <citation type="journal article" date="2010" name="Stand. Genomic Sci.">
        <title>Complete genome sequence of Desulfarculus baarsii type strain (2st14).</title>
        <authorList>
            <person name="Sun H."/>
            <person name="Spring S."/>
            <person name="Lapidus A."/>
            <person name="Davenport K."/>
            <person name="Del Rio T.G."/>
            <person name="Tice H."/>
            <person name="Nolan M."/>
            <person name="Copeland A."/>
            <person name="Cheng J.F."/>
            <person name="Lucas S."/>
            <person name="Tapia R."/>
            <person name="Goodwin L."/>
            <person name="Pitluck S."/>
            <person name="Ivanova N."/>
            <person name="Pagani I."/>
            <person name="Mavromatis K."/>
            <person name="Ovchinnikova G."/>
            <person name="Pati A."/>
            <person name="Chen A."/>
            <person name="Palaniappan K."/>
            <person name="Hauser L."/>
            <person name="Chang Y.J."/>
            <person name="Jeffries C.D."/>
            <person name="Detter J.C."/>
            <person name="Han C."/>
            <person name="Rohde M."/>
            <person name="Brambilla E."/>
            <person name="Goker M."/>
            <person name="Woyke T."/>
            <person name="Bristow J."/>
            <person name="Eisen J.A."/>
            <person name="Markowitz V."/>
            <person name="Hugenholtz P."/>
            <person name="Kyrpides N.C."/>
            <person name="Klenk H.P."/>
            <person name="Land M."/>
        </authorList>
    </citation>
    <scope>NUCLEOTIDE SEQUENCE [LARGE SCALE GENOMIC DNA]</scope>
    <source>
        <strain evidence="8">ATCC 33931 / DSM 2075 / LMG 7858 / VKM B-1802 / 2st14</strain>
    </source>
</reference>
<evidence type="ECO:0000256" key="4">
    <source>
        <dbReference type="ARBA" id="ARBA00022989"/>
    </source>
</evidence>
<evidence type="ECO:0000256" key="1">
    <source>
        <dbReference type="ARBA" id="ARBA00004651"/>
    </source>
</evidence>
<feature type="transmembrane region" description="Helical" evidence="6">
    <location>
        <begin position="285"/>
        <end position="303"/>
    </location>
</feature>
<evidence type="ECO:0000313" key="7">
    <source>
        <dbReference type="EMBL" id="ADK84651.1"/>
    </source>
</evidence>
<dbReference type="GO" id="GO:0055085">
    <property type="term" value="P:transmembrane transport"/>
    <property type="evidence" value="ECO:0007669"/>
    <property type="project" value="InterPro"/>
</dbReference>
<dbReference type="HOGENOM" id="CLU_028799_3_0_7"/>
<dbReference type="GO" id="GO:0043190">
    <property type="term" value="C:ATP-binding cassette (ABC) transporter complex"/>
    <property type="evidence" value="ECO:0007669"/>
    <property type="project" value="InterPro"/>
</dbReference>
<dbReference type="STRING" id="644282.Deba_1283"/>
<dbReference type="PANTHER" id="PTHR33529:SF6">
    <property type="entry name" value="YJGP_YJGQ FAMILY PERMEASE"/>
    <property type="match status" value="1"/>
</dbReference>
<dbReference type="RefSeq" id="WP_013258104.1">
    <property type="nucleotide sequence ID" value="NC_014365.1"/>
</dbReference>
<feature type="transmembrane region" description="Helical" evidence="6">
    <location>
        <begin position="310"/>
        <end position="333"/>
    </location>
</feature>
<dbReference type="EMBL" id="CP002085">
    <property type="protein sequence ID" value="ADK84651.1"/>
    <property type="molecule type" value="Genomic_DNA"/>
</dbReference>
<comment type="subcellular location">
    <subcellularLocation>
        <location evidence="1">Cell membrane</location>
        <topology evidence="1">Multi-pass membrane protein</topology>
    </subcellularLocation>
</comment>
<dbReference type="PANTHER" id="PTHR33529">
    <property type="entry name" value="SLR0882 PROTEIN-RELATED"/>
    <property type="match status" value="1"/>
</dbReference>
<keyword evidence="8" id="KW-1185">Reference proteome</keyword>
<name>E1QG41_DESB2</name>
<evidence type="ECO:0000256" key="2">
    <source>
        <dbReference type="ARBA" id="ARBA00022475"/>
    </source>
</evidence>